<dbReference type="AlphaFoldDB" id="A0A6D0Y412"/>
<gene>
    <name evidence="1" type="ORF">G3V95_24355</name>
</gene>
<organism evidence="1 2">
    <name type="scientific">Escherichia coli</name>
    <dbReference type="NCBI Taxonomy" id="562"/>
    <lineage>
        <taxon>Bacteria</taxon>
        <taxon>Pseudomonadati</taxon>
        <taxon>Pseudomonadota</taxon>
        <taxon>Gammaproteobacteria</taxon>
        <taxon>Enterobacterales</taxon>
        <taxon>Enterobacteriaceae</taxon>
        <taxon>Escherichia</taxon>
    </lineage>
</organism>
<dbReference type="InterPro" id="IPR038042">
    <property type="entry name" value="Gp37-like"/>
</dbReference>
<name>A0A6D0Y412_ECOLX</name>
<reference evidence="1 2" key="1">
    <citation type="submission" date="2020-02" db="EMBL/GenBank/DDBJ databases">
        <authorList>
            <person name="Subbiah M."/>
            <person name="Call D."/>
        </authorList>
    </citation>
    <scope>NUCLEOTIDE SEQUENCE [LARGE SCALE GENOMIC DNA]</scope>
    <source>
        <strain evidence="1 2">8375wC2</strain>
    </source>
</reference>
<dbReference type="InterPro" id="IPR018602">
    <property type="entry name" value="Gp37/STM4215"/>
</dbReference>
<proteinExistence type="predicted"/>
<dbReference type="Pfam" id="PF09646">
    <property type="entry name" value="Gp37"/>
    <property type="match status" value="1"/>
</dbReference>
<dbReference type="Gene3D" id="3.30.2000.10">
    <property type="entry name" value="Phage tail protein-like"/>
    <property type="match status" value="1"/>
</dbReference>
<dbReference type="InterPro" id="IPR035934">
    <property type="entry name" value="Phage_tail_protein-like_sf"/>
</dbReference>
<dbReference type="Proteomes" id="UP000469708">
    <property type="component" value="Unassembled WGS sequence"/>
</dbReference>
<dbReference type="EMBL" id="JAAGYI010000100">
    <property type="protein sequence ID" value="NEM88551.1"/>
    <property type="molecule type" value="Genomic_DNA"/>
</dbReference>
<protein>
    <submittedName>
        <fullName evidence="1">Uncharacterized protein</fullName>
    </submittedName>
</protein>
<evidence type="ECO:0000313" key="2">
    <source>
        <dbReference type="Proteomes" id="UP000469708"/>
    </source>
</evidence>
<evidence type="ECO:0000313" key="1">
    <source>
        <dbReference type="EMBL" id="NEM88551.1"/>
    </source>
</evidence>
<accession>A0A6D0Y412</accession>
<comment type="caution">
    <text evidence="1">The sequence shown here is derived from an EMBL/GenBank/DDBJ whole genome shotgun (WGS) entry which is preliminary data.</text>
</comment>
<sequence length="154" mass="17281">MDTLTIVDDVVARLRTKLPALQVEYFPEKPEEFRLNHPAGAVLVSYISSKYALPDDTCAVVQAQTVTLCATVIMRQLNGRGGAVAVLELVRRALGGWRPVNCHRPIRLKQDTFIGEVAGLWQYALEFVTETMFVEDSDVDELPLLFTVNYEEQP</sequence>
<dbReference type="RefSeq" id="WP_032217825.1">
    <property type="nucleotide sequence ID" value="NZ_BGDY01000050.1"/>
</dbReference>
<dbReference type="SUPFAM" id="SSF143749">
    <property type="entry name" value="Phage tail protein-like"/>
    <property type="match status" value="1"/>
</dbReference>